<dbReference type="Proteomes" id="UP001177023">
    <property type="component" value="Unassembled WGS sequence"/>
</dbReference>
<gene>
    <name evidence="1" type="ORF">MSPICULIGERA_LOCUS200</name>
</gene>
<feature type="non-terminal residue" evidence="1">
    <location>
        <position position="138"/>
    </location>
</feature>
<dbReference type="EMBL" id="CATQJA010000012">
    <property type="protein sequence ID" value="CAJ0557442.1"/>
    <property type="molecule type" value="Genomic_DNA"/>
</dbReference>
<accession>A0AA36C2W6</accession>
<reference evidence="1" key="1">
    <citation type="submission" date="2023-06" db="EMBL/GenBank/DDBJ databases">
        <authorList>
            <person name="Delattre M."/>
        </authorList>
    </citation>
    <scope>NUCLEOTIDE SEQUENCE</scope>
    <source>
        <strain evidence="1">AF72</strain>
    </source>
</reference>
<evidence type="ECO:0000313" key="1">
    <source>
        <dbReference type="EMBL" id="CAJ0557442.1"/>
    </source>
</evidence>
<proteinExistence type="predicted"/>
<organism evidence="1 2">
    <name type="scientific">Mesorhabditis spiculigera</name>
    <dbReference type="NCBI Taxonomy" id="96644"/>
    <lineage>
        <taxon>Eukaryota</taxon>
        <taxon>Metazoa</taxon>
        <taxon>Ecdysozoa</taxon>
        <taxon>Nematoda</taxon>
        <taxon>Chromadorea</taxon>
        <taxon>Rhabditida</taxon>
        <taxon>Rhabditina</taxon>
        <taxon>Rhabditomorpha</taxon>
        <taxon>Rhabditoidea</taxon>
        <taxon>Rhabditidae</taxon>
        <taxon>Mesorhabditinae</taxon>
        <taxon>Mesorhabditis</taxon>
    </lineage>
</organism>
<evidence type="ECO:0000313" key="2">
    <source>
        <dbReference type="Proteomes" id="UP001177023"/>
    </source>
</evidence>
<name>A0AA36C2W6_9BILA</name>
<sequence length="138" mass="15649">MITRVHAPRLGRQFQEYPPFGPAEDEQLSAHRRRHRTSIEEQVTVTLVFSGGGMRGFTKDRGDPKIERVRIDRVQYEVRDSAMWCFVDVLVADLSCNLAAVDVRQQEIDHGDIETVGVQVVEVGGARCGRAVFDDQMY</sequence>
<keyword evidence="2" id="KW-1185">Reference proteome</keyword>
<comment type="caution">
    <text evidence="1">The sequence shown here is derived from an EMBL/GenBank/DDBJ whole genome shotgun (WGS) entry which is preliminary data.</text>
</comment>
<dbReference type="AlphaFoldDB" id="A0AA36C2W6"/>
<protein>
    <submittedName>
        <fullName evidence="1">Uncharacterized protein</fullName>
    </submittedName>
</protein>